<dbReference type="PANTHER" id="PTHR30239">
    <property type="entry name" value="ACETOLACTATE SYNTHASE SMALL SUBUNIT"/>
    <property type="match status" value="1"/>
</dbReference>
<dbReference type="Pfam" id="PF10369">
    <property type="entry name" value="ALS_ss_C"/>
    <property type="match status" value="1"/>
</dbReference>
<dbReference type="InterPro" id="IPR039557">
    <property type="entry name" value="AHAS_ACT"/>
</dbReference>
<dbReference type="UniPathway" id="UPA00047">
    <property type="reaction ID" value="UER00055"/>
</dbReference>
<reference evidence="11" key="1">
    <citation type="submission" date="2012-09" db="EMBL/GenBank/DDBJ databases">
        <authorList>
            <person name="Weinstock G."/>
            <person name="Sodergren E."/>
            <person name="Clifton S."/>
            <person name="Fulton L."/>
            <person name="Fulton B."/>
            <person name="Courtney L."/>
            <person name="Fronick C."/>
            <person name="Harrison M."/>
            <person name="Strong C."/>
            <person name="Farmer C."/>
            <person name="Delehaunty K."/>
            <person name="Markovic C."/>
            <person name="Hall O."/>
            <person name="Minx P."/>
            <person name="Tomlinson C."/>
            <person name="Mitreva M."/>
            <person name="Nelson J."/>
            <person name="Hou S."/>
            <person name="Wollam A."/>
            <person name="Pepin K.H."/>
            <person name="Johnson M."/>
            <person name="Bhonagiri V."/>
            <person name="Nash W.E."/>
            <person name="Suruliraj S."/>
            <person name="Warren W."/>
            <person name="Chinwalla A."/>
            <person name="Mardis E.R."/>
            <person name="Wilson R.K."/>
        </authorList>
    </citation>
    <scope>NUCLEOTIDE SEQUENCE [LARGE SCALE GENOMIC DNA]</scope>
    <source>
        <strain evidence="11">OS1</strain>
    </source>
</reference>
<keyword evidence="11" id="KW-1185">Reference proteome</keyword>
<dbReference type="AlphaFoldDB" id="A0A0T5XC29"/>
<dbReference type="Proteomes" id="UP000005273">
    <property type="component" value="Unassembled WGS sequence"/>
</dbReference>
<dbReference type="InterPro" id="IPR004789">
    <property type="entry name" value="Acetalactate_synth_ssu"/>
</dbReference>
<dbReference type="InterPro" id="IPR054480">
    <property type="entry name" value="AHAS_small-like_ACT"/>
</dbReference>
<proteinExistence type="inferred from homology"/>
<comment type="catalytic activity">
    <reaction evidence="7 8">
        <text>2 pyruvate + H(+) = (2S)-2-acetolactate + CO2</text>
        <dbReference type="Rhea" id="RHEA:25249"/>
        <dbReference type="ChEBI" id="CHEBI:15361"/>
        <dbReference type="ChEBI" id="CHEBI:15378"/>
        <dbReference type="ChEBI" id="CHEBI:16526"/>
        <dbReference type="ChEBI" id="CHEBI:58476"/>
        <dbReference type="EC" id="2.2.1.6"/>
    </reaction>
</comment>
<comment type="pathway">
    <text evidence="1 8">Amino-acid biosynthesis; L-isoleucine biosynthesis; L-isoleucine from 2-oxobutanoate: step 1/4.</text>
</comment>
<dbReference type="Gene3D" id="3.30.70.260">
    <property type="match status" value="1"/>
</dbReference>
<evidence type="ECO:0000313" key="10">
    <source>
        <dbReference type="EMBL" id="KRT35502.1"/>
    </source>
</evidence>
<evidence type="ECO:0000256" key="1">
    <source>
        <dbReference type="ARBA" id="ARBA00004974"/>
    </source>
</evidence>
<comment type="caution">
    <text evidence="10">The sequence shown here is derived from an EMBL/GenBank/DDBJ whole genome shotgun (WGS) entry which is preliminary data.</text>
</comment>
<evidence type="ECO:0000256" key="5">
    <source>
        <dbReference type="ARBA" id="ARBA00022605"/>
    </source>
</evidence>
<dbReference type="InterPro" id="IPR002912">
    <property type="entry name" value="ACT_dom"/>
</dbReference>
<dbReference type="NCBIfam" id="NF008864">
    <property type="entry name" value="PRK11895.1"/>
    <property type="match status" value="1"/>
</dbReference>
<dbReference type="CDD" id="cd04878">
    <property type="entry name" value="ACT_AHAS"/>
    <property type="match status" value="1"/>
</dbReference>
<evidence type="ECO:0000256" key="3">
    <source>
        <dbReference type="ARBA" id="ARBA00006341"/>
    </source>
</evidence>
<dbReference type="EC" id="2.2.1.6" evidence="8"/>
<dbReference type="Pfam" id="PF22629">
    <property type="entry name" value="ACT_AHAS_ss"/>
    <property type="match status" value="1"/>
</dbReference>
<comment type="pathway">
    <text evidence="2 8">Amino-acid biosynthesis; L-valine biosynthesis; L-valine from pyruvate: step 1/4.</text>
</comment>
<dbReference type="GO" id="GO:0005829">
    <property type="term" value="C:cytosol"/>
    <property type="evidence" value="ECO:0007669"/>
    <property type="project" value="TreeGrafter"/>
</dbReference>
<evidence type="ECO:0000259" key="9">
    <source>
        <dbReference type="PROSITE" id="PS51671"/>
    </source>
</evidence>
<dbReference type="eggNOG" id="COG0440">
    <property type="taxonomic scope" value="Bacteria"/>
</dbReference>
<comment type="subunit">
    <text evidence="4 8">Dimer of large and small chains.</text>
</comment>
<evidence type="ECO:0000256" key="2">
    <source>
        <dbReference type="ARBA" id="ARBA00005025"/>
    </source>
</evidence>
<dbReference type="GO" id="GO:0009099">
    <property type="term" value="P:L-valine biosynthetic process"/>
    <property type="evidence" value="ECO:0007669"/>
    <property type="project" value="UniProtKB-UniRule"/>
</dbReference>
<dbReference type="SUPFAM" id="SSF55021">
    <property type="entry name" value="ACT-like"/>
    <property type="match status" value="2"/>
</dbReference>
<evidence type="ECO:0000256" key="7">
    <source>
        <dbReference type="ARBA" id="ARBA00048670"/>
    </source>
</evidence>
<dbReference type="NCBIfam" id="TIGR00119">
    <property type="entry name" value="acolac_sm"/>
    <property type="match status" value="1"/>
</dbReference>
<comment type="similarity">
    <text evidence="3 8">Belongs to the acetolactate synthase small subunit family.</text>
</comment>
<dbReference type="InterPro" id="IPR027271">
    <property type="entry name" value="Acetolactate_synth/TF_NikR_C"/>
</dbReference>
<gene>
    <name evidence="10" type="ORF">HMPREF1705_02733</name>
</gene>
<keyword evidence="8" id="KW-0808">Transferase</keyword>
<dbReference type="GO" id="GO:1990610">
    <property type="term" value="F:acetolactate synthase regulator activity"/>
    <property type="evidence" value="ECO:0007669"/>
    <property type="project" value="UniProtKB-UniRule"/>
</dbReference>
<evidence type="ECO:0000256" key="4">
    <source>
        <dbReference type="ARBA" id="ARBA00011744"/>
    </source>
</evidence>
<dbReference type="STRING" id="592015.HMPREF1705_02733"/>
<comment type="function">
    <text evidence="8">Catalyzes the conversion of 2 pyruvate molecules into acetolactate in the first common step of the biosynthetic pathway of the branched-amino acids such as leucine, isoleucine, and valine.</text>
</comment>
<keyword evidence="6 8" id="KW-0100">Branched-chain amino acid biosynthesis</keyword>
<dbReference type="InterPro" id="IPR019455">
    <property type="entry name" value="Acetolactate_synth_ssu_C"/>
</dbReference>
<dbReference type="EMBL" id="ACJX03000001">
    <property type="protein sequence ID" value="KRT35502.1"/>
    <property type="molecule type" value="Genomic_DNA"/>
</dbReference>
<feature type="domain" description="ACT" evidence="9">
    <location>
        <begin position="10"/>
        <end position="84"/>
    </location>
</feature>
<dbReference type="Gene3D" id="3.30.70.1150">
    <property type="entry name" value="ACT-like. Chain A, domain 2"/>
    <property type="match status" value="1"/>
</dbReference>
<evidence type="ECO:0000313" key="11">
    <source>
        <dbReference type="Proteomes" id="UP000005273"/>
    </source>
</evidence>
<dbReference type="InterPro" id="IPR045865">
    <property type="entry name" value="ACT-like_dom_sf"/>
</dbReference>
<evidence type="ECO:0000256" key="6">
    <source>
        <dbReference type="ARBA" id="ARBA00023304"/>
    </source>
</evidence>
<dbReference type="GO" id="GO:0003984">
    <property type="term" value="F:acetolactate synthase activity"/>
    <property type="evidence" value="ECO:0007669"/>
    <property type="project" value="UniProtKB-UniRule"/>
</dbReference>
<dbReference type="UniPathway" id="UPA00049">
    <property type="reaction ID" value="UER00059"/>
</dbReference>
<accession>A0A0T5XC29</accession>
<organism evidence="10 11">
    <name type="scientific">Acetomicrobium hydrogeniformans ATCC BAA-1850</name>
    <dbReference type="NCBI Taxonomy" id="592015"/>
    <lineage>
        <taxon>Bacteria</taxon>
        <taxon>Thermotogati</taxon>
        <taxon>Synergistota</taxon>
        <taxon>Synergistia</taxon>
        <taxon>Synergistales</taxon>
        <taxon>Acetomicrobiaceae</taxon>
        <taxon>Acetomicrobium</taxon>
    </lineage>
</organism>
<keyword evidence="5 8" id="KW-0028">Amino-acid biosynthesis</keyword>
<dbReference type="PANTHER" id="PTHR30239:SF0">
    <property type="entry name" value="ACETOLACTATE SYNTHASE SMALL SUBUNIT 1, CHLOROPLASTIC"/>
    <property type="match status" value="1"/>
</dbReference>
<dbReference type="PROSITE" id="PS51671">
    <property type="entry name" value="ACT"/>
    <property type="match status" value="1"/>
</dbReference>
<evidence type="ECO:0000256" key="8">
    <source>
        <dbReference type="RuleBase" id="RU368092"/>
    </source>
</evidence>
<name>A0A0T5XC29_9BACT</name>
<dbReference type="GO" id="GO:0009097">
    <property type="term" value="P:isoleucine biosynthetic process"/>
    <property type="evidence" value="ECO:0007669"/>
    <property type="project" value="UniProtKB-UniRule"/>
</dbReference>
<sequence>MKEVIIVKYVIGVLAEDNPGVLSRIAALIARRGYNVESLSVGHSHIEGFSRFTMVVEGDERVVDQIVKQLDKLIEIVEVRNLSQAPYVERWIMLIKVSAPLEIRPHVLQTAEAFRGKAVDVGGDALVFEVTGDKGKVEAFLSAMRPFGILEVASSGAVAMQRVGFEGKVSGRCEEYELKLA</sequence>
<protein>
    <recommendedName>
        <fullName evidence="8">Acetolactate synthase small subunit</fullName>
        <shortName evidence="8">AHAS</shortName>
        <shortName evidence="8">ALS</shortName>
        <ecNumber evidence="8">2.2.1.6</ecNumber>
    </recommendedName>
    <alternativeName>
        <fullName evidence="8">Acetohydroxy-acid synthase small subunit</fullName>
    </alternativeName>
</protein>